<proteinExistence type="predicted"/>
<dbReference type="EMBL" id="CAKOAT010304043">
    <property type="protein sequence ID" value="CAH8361359.1"/>
    <property type="molecule type" value="Genomic_DNA"/>
</dbReference>
<organism evidence="2 3">
    <name type="scientific">Eruca vesicaria subsp. sativa</name>
    <name type="common">Garden rocket</name>
    <name type="synonym">Eruca sativa</name>
    <dbReference type="NCBI Taxonomy" id="29727"/>
    <lineage>
        <taxon>Eukaryota</taxon>
        <taxon>Viridiplantae</taxon>
        <taxon>Streptophyta</taxon>
        <taxon>Embryophyta</taxon>
        <taxon>Tracheophyta</taxon>
        <taxon>Spermatophyta</taxon>
        <taxon>Magnoliopsida</taxon>
        <taxon>eudicotyledons</taxon>
        <taxon>Gunneridae</taxon>
        <taxon>Pentapetalae</taxon>
        <taxon>rosids</taxon>
        <taxon>malvids</taxon>
        <taxon>Brassicales</taxon>
        <taxon>Brassicaceae</taxon>
        <taxon>Brassiceae</taxon>
        <taxon>Eruca</taxon>
    </lineage>
</organism>
<comment type="caution">
    <text evidence="2">The sequence shown here is derived from an EMBL/GenBank/DDBJ whole genome shotgun (WGS) entry which is preliminary data.</text>
</comment>
<evidence type="ECO:0000256" key="1">
    <source>
        <dbReference type="SAM" id="MobiDB-lite"/>
    </source>
</evidence>
<dbReference type="Proteomes" id="UP001642260">
    <property type="component" value="Unassembled WGS sequence"/>
</dbReference>
<protein>
    <submittedName>
        <fullName evidence="2">Uncharacterized protein</fullName>
    </submittedName>
</protein>
<accession>A0ABC8KV63</accession>
<feature type="region of interest" description="Disordered" evidence="1">
    <location>
        <begin position="1"/>
        <end position="30"/>
    </location>
</feature>
<evidence type="ECO:0000313" key="3">
    <source>
        <dbReference type="Proteomes" id="UP001642260"/>
    </source>
</evidence>
<keyword evidence="3" id="KW-1185">Reference proteome</keyword>
<dbReference type="AlphaFoldDB" id="A0ABC8KV63"/>
<dbReference type="Pfam" id="PF08284">
    <property type="entry name" value="RVP_2"/>
    <property type="match status" value="1"/>
</dbReference>
<reference evidence="2 3" key="1">
    <citation type="submission" date="2022-03" db="EMBL/GenBank/DDBJ databases">
        <authorList>
            <person name="Macdonald S."/>
            <person name="Ahmed S."/>
            <person name="Newling K."/>
        </authorList>
    </citation>
    <scope>NUCLEOTIDE SEQUENCE [LARGE SCALE GENOMIC DNA]</scope>
</reference>
<gene>
    <name evidence="2" type="ORF">ERUC_LOCUS27115</name>
</gene>
<name>A0ABC8KV63_ERUVS</name>
<evidence type="ECO:0000313" key="2">
    <source>
        <dbReference type="EMBL" id="CAH8361359.1"/>
    </source>
</evidence>
<sequence>MNTQPGVLHLEMEGTPSNAPEPSHGPVTGSLKVGGTPAVVLFYAGANHSFVSQVVASRFVGTLVTIDV</sequence>